<evidence type="ECO:0000313" key="1">
    <source>
        <dbReference type="EMBL" id="KKL08191.1"/>
    </source>
</evidence>
<comment type="caution">
    <text evidence="1">The sequence shown here is derived from an EMBL/GenBank/DDBJ whole genome shotgun (WGS) entry which is preliminary data.</text>
</comment>
<dbReference type="AlphaFoldDB" id="A0A0F9CRD2"/>
<name>A0A0F9CRD2_9ZZZZ</name>
<protein>
    <recommendedName>
        <fullName evidence="2">Co-chaperone DjlA N-terminal domain-containing protein</fullName>
    </recommendedName>
</protein>
<feature type="non-terminal residue" evidence="1">
    <location>
        <position position="90"/>
    </location>
</feature>
<organism evidence="1">
    <name type="scientific">marine sediment metagenome</name>
    <dbReference type="NCBI Taxonomy" id="412755"/>
    <lineage>
        <taxon>unclassified sequences</taxon>
        <taxon>metagenomes</taxon>
        <taxon>ecological metagenomes</taxon>
    </lineage>
</organism>
<accession>A0A0F9CRD2</accession>
<dbReference type="Gene3D" id="1.10.3680.10">
    <property type="entry name" value="TerB-like"/>
    <property type="match status" value="1"/>
</dbReference>
<gene>
    <name evidence="1" type="ORF">LCGC14_2578340</name>
</gene>
<proteinExistence type="predicted"/>
<dbReference type="EMBL" id="LAZR01042980">
    <property type="protein sequence ID" value="KKL08191.1"/>
    <property type="molecule type" value="Genomic_DNA"/>
</dbReference>
<reference evidence="1" key="1">
    <citation type="journal article" date="2015" name="Nature">
        <title>Complex archaea that bridge the gap between prokaryotes and eukaryotes.</title>
        <authorList>
            <person name="Spang A."/>
            <person name="Saw J.H."/>
            <person name="Jorgensen S.L."/>
            <person name="Zaremba-Niedzwiedzka K."/>
            <person name="Martijn J."/>
            <person name="Lind A.E."/>
            <person name="van Eijk R."/>
            <person name="Schleper C."/>
            <person name="Guy L."/>
            <person name="Ettema T.J."/>
        </authorList>
    </citation>
    <scope>NUCLEOTIDE SEQUENCE</scope>
</reference>
<evidence type="ECO:0008006" key="2">
    <source>
        <dbReference type="Google" id="ProtNLM"/>
    </source>
</evidence>
<sequence length="90" mass="10087">MTEISHTLTPQDCLVAVMIAISASDENIRTSELLTIERIVNHLPVFSDYDQGRIRVVAEVVFELFAEEDGLDALFELVRQNLPEALNETA</sequence>
<dbReference type="InterPro" id="IPR029024">
    <property type="entry name" value="TerB-like"/>
</dbReference>
<dbReference type="CDD" id="cd07176">
    <property type="entry name" value="terB"/>
    <property type="match status" value="1"/>
</dbReference>